<dbReference type="AlphaFoldDB" id="A0A0G2Z6Y2"/>
<dbReference type="InterPro" id="IPR036291">
    <property type="entry name" value="NAD(P)-bd_dom_sf"/>
</dbReference>
<evidence type="ECO:0000313" key="7">
    <source>
        <dbReference type="EMBL" id="AKI97322.1"/>
    </source>
</evidence>
<dbReference type="SUPFAM" id="SSF52283">
    <property type="entry name" value="Formate/glycerate dehydrogenase catalytic domain-like"/>
    <property type="match status" value="1"/>
</dbReference>
<feature type="domain" description="D-isomer specific 2-hydroxyacid dehydrogenase NAD-binding" evidence="6">
    <location>
        <begin position="107"/>
        <end position="285"/>
    </location>
</feature>
<dbReference type="InterPro" id="IPR006140">
    <property type="entry name" value="D-isomer_DH_NAD-bd"/>
</dbReference>
<evidence type="ECO:0000259" key="5">
    <source>
        <dbReference type="Pfam" id="PF00389"/>
    </source>
</evidence>
<dbReference type="PANTHER" id="PTHR10996">
    <property type="entry name" value="2-HYDROXYACID DEHYDROGENASE-RELATED"/>
    <property type="match status" value="1"/>
</dbReference>
<dbReference type="PATRIC" id="fig|1330330.3.peg.1054"/>
<dbReference type="STRING" id="1330330.IX53_05255"/>
<evidence type="ECO:0000256" key="2">
    <source>
        <dbReference type="ARBA" id="ARBA00023002"/>
    </source>
</evidence>
<evidence type="ECO:0000256" key="3">
    <source>
        <dbReference type="ARBA" id="ARBA00023027"/>
    </source>
</evidence>
<dbReference type="Pfam" id="PF02826">
    <property type="entry name" value="2-Hacid_dh_C"/>
    <property type="match status" value="1"/>
</dbReference>
<gene>
    <name evidence="7" type="ORF">IX53_05255</name>
</gene>
<organism evidence="7 8">
    <name type="scientific">Kosmotoga pacifica</name>
    <dbReference type="NCBI Taxonomy" id="1330330"/>
    <lineage>
        <taxon>Bacteria</taxon>
        <taxon>Thermotogati</taxon>
        <taxon>Thermotogota</taxon>
        <taxon>Thermotogae</taxon>
        <taxon>Kosmotogales</taxon>
        <taxon>Kosmotogaceae</taxon>
        <taxon>Kosmotoga</taxon>
    </lineage>
</organism>
<keyword evidence="2 4" id="KW-0560">Oxidoreductase</keyword>
<accession>A0A0G2Z6Y2</accession>
<feature type="domain" description="D-isomer specific 2-hydroxyacid dehydrogenase catalytic" evidence="5">
    <location>
        <begin position="24"/>
        <end position="316"/>
    </location>
</feature>
<dbReference type="PANTHER" id="PTHR10996:SF257">
    <property type="entry name" value="GLYOXYLATE REDUCTASE 1"/>
    <property type="match status" value="1"/>
</dbReference>
<keyword evidence="3" id="KW-0520">NAD</keyword>
<dbReference type="Proteomes" id="UP000035159">
    <property type="component" value="Chromosome"/>
</dbReference>
<dbReference type="InterPro" id="IPR029753">
    <property type="entry name" value="D-isomer_DH_CS"/>
</dbReference>
<dbReference type="CDD" id="cd05301">
    <property type="entry name" value="GDH"/>
    <property type="match status" value="1"/>
</dbReference>
<dbReference type="FunFam" id="3.40.50.720:FF:000203">
    <property type="entry name" value="D-3-phosphoglycerate dehydrogenase (SerA)"/>
    <property type="match status" value="1"/>
</dbReference>
<dbReference type="InterPro" id="IPR050223">
    <property type="entry name" value="D-isomer_2-hydroxyacid_DH"/>
</dbReference>
<dbReference type="OrthoDB" id="9786364at2"/>
<dbReference type="GO" id="GO:0016618">
    <property type="term" value="F:hydroxypyruvate reductase [NAD(P)H] activity"/>
    <property type="evidence" value="ECO:0007669"/>
    <property type="project" value="TreeGrafter"/>
</dbReference>
<comment type="similarity">
    <text evidence="1 4">Belongs to the D-isomer specific 2-hydroxyacid dehydrogenase family.</text>
</comment>
<evidence type="ECO:0000256" key="1">
    <source>
        <dbReference type="ARBA" id="ARBA00005854"/>
    </source>
</evidence>
<sequence length="324" mass="36455">MEKIFVTFPPSGIVKVLLKEFNTSYNEEERVLSKEEIIERARDATALMTTLVDKIDRDIIFSLPNLKVISNCAAGYDNIDIEAAKERKVAVTNTPGIVTKATADIAMALILAVSRRIIEADRFLRAGKFEGWRFNLFQGIDLNRKVLGIVGMGKIGKEVAQRAIGFGMRIIYYSRHRLPESEERILSATYYPLDELLKIADVVSLHVPLTPETRHLINKERLQLLKPGAILINTARGPVVDEQALIEALKEKRIFGAGLDVYENEPYVPPELMELDNVVLLPHIGSATVETRQTMLIEAIQNMLKVLEGEKPDSYVYLPQLDEN</sequence>
<keyword evidence="8" id="KW-1185">Reference proteome</keyword>
<reference evidence="7 8" key="1">
    <citation type="submission" date="2015-04" db="EMBL/GenBank/DDBJ databases">
        <title>Complete Genome Sequence of Kosmotoga pacifica SLHLJ1.</title>
        <authorList>
            <person name="Jiang L.J."/>
            <person name="Shao Z.Z."/>
            <person name="Jebbar M."/>
        </authorList>
    </citation>
    <scope>NUCLEOTIDE SEQUENCE [LARGE SCALE GENOMIC DNA]</scope>
    <source>
        <strain evidence="7 8">SLHLJ1</strain>
    </source>
</reference>
<dbReference type="GO" id="GO:0005829">
    <property type="term" value="C:cytosol"/>
    <property type="evidence" value="ECO:0007669"/>
    <property type="project" value="TreeGrafter"/>
</dbReference>
<name>A0A0G2Z6Y2_9BACT</name>
<dbReference type="RefSeq" id="WP_047754456.1">
    <property type="nucleotide sequence ID" value="NZ_CAJUHA010000008.1"/>
</dbReference>
<dbReference type="Pfam" id="PF00389">
    <property type="entry name" value="2-Hacid_dh"/>
    <property type="match status" value="1"/>
</dbReference>
<dbReference type="SUPFAM" id="SSF51735">
    <property type="entry name" value="NAD(P)-binding Rossmann-fold domains"/>
    <property type="match status" value="1"/>
</dbReference>
<dbReference type="PROSITE" id="PS00671">
    <property type="entry name" value="D_2_HYDROXYACID_DH_3"/>
    <property type="match status" value="1"/>
</dbReference>
<proteinExistence type="inferred from homology"/>
<evidence type="ECO:0000313" key="8">
    <source>
        <dbReference type="Proteomes" id="UP000035159"/>
    </source>
</evidence>
<dbReference type="KEGG" id="kpf:IX53_05255"/>
<dbReference type="EMBL" id="CP011232">
    <property type="protein sequence ID" value="AKI97322.1"/>
    <property type="molecule type" value="Genomic_DNA"/>
</dbReference>
<dbReference type="GO" id="GO:0051287">
    <property type="term" value="F:NAD binding"/>
    <property type="evidence" value="ECO:0007669"/>
    <property type="project" value="InterPro"/>
</dbReference>
<dbReference type="PROSITE" id="PS00670">
    <property type="entry name" value="D_2_HYDROXYACID_DH_2"/>
    <property type="match status" value="1"/>
</dbReference>
<dbReference type="GO" id="GO:0030267">
    <property type="term" value="F:glyoxylate reductase (NADPH) activity"/>
    <property type="evidence" value="ECO:0007669"/>
    <property type="project" value="TreeGrafter"/>
</dbReference>
<protein>
    <submittedName>
        <fullName evidence="7">Glyoxylate reductase</fullName>
    </submittedName>
</protein>
<dbReference type="InterPro" id="IPR006139">
    <property type="entry name" value="D-isomer_2_OHA_DH_cat_dom"/>
</dbReference>
<evidence type="ECO:0000259" key="6">
    <source>
        <dbReference type="Pfam" id="PF02826"/>
    </source>
</evidence>
<dbReference type="InterPro" id="IPR029752">
    <property type="entry name" value="D-isomer_DH_CS1"/>
</dbReference>
<dbReference type="Gene3D" id="3.40.50.720">
    <property type="entry name" value="NAD(P)-binding Rossmann-like Domain"/>
    <property type="match status" value="2"/>
</dbReference>
<evidence type="ECO:0000256" key="4">
    <source>
        <dbReference type="RuleBase" id="RU003719"/>
    </source>
</evidence>
<dbReference type="PROSITE" id="PS00065">
    <property type="entry name" value="D_2_HYDROXYACID_DH_1"/>
    <property type="match status" value="1"/>
</dbReference>